<comment type="caution">
    <text evidence="2">The sequence shown here is derived from an EMBL/GenBank/DDBJ whole genome shotgun (WGS) entry which is preliminary data.</text>
</comment>
<evidence type="ECO:0000313" key="2">
    <source>
        <dbReference type="EMBL" id="KAJ4965528.1"/>
    </source>
</evidence>
<keyword evidence="3" id="KW-1185">Reference proteome</keyword>
<accession>A0A9Q0K7Y3</accession>
<feature type="region of interest" description="Disordered" evidence="1">
    <location>
        <begin position="83"/>
        <end position="113"/>
    </location>
</feature>
<evidence type="ECO:0000256" key="1">
    <source>
        <dbReference type="SAM" id="MobiDB-lite"/>
    </source>
</evidence>
<feature type="compositionally biased region" description="Basic and acidic residues" evidence="1">
    <location>
        <begin position="99"/>
        <end position="113"/>
    </location>
</feature>
<feature type="region of interest" description="Disordered" evidence="1">
    <location>
        <begin position="1"/>
        <end position="27"/>
    </location>
</feature>
<evidence type="ECO:0000313" key="3">
    <source>
        <dbReference type="Proteomes" id="UP001141806"/>
    </source>
</evidence>
<reference evidence="2" key="1">
    <citation type="journal article" date="2023" name="Plant J.">
        <title>The genome of the king protea, Protea cynaroides.</title>
        <authorList>
            <person name="Chang J."/>
            <person name="Duong T.A."/>
            <person name="Schoeman C."/>
            <person name="Ma X."/>
            <person name="Roodt D."/>
            <person name="Barker N."/>
            <person name="Li Z."/>
            <person name="Van de Peer Y."/>
            <person name="Mizrachi E."/>
        </authorList>
    </citation>
    <scope>NUCLEOTIDE SEQUENCE</scope>
    <source>
        <tissue evidence="2">Young leaves</tissue>
    </source>
</reference>
<name>A0A9Q0K7Y3_9MAGN</name>
<feature type="compositionally biased region" description="Low complexity" evidence="1">
    <location>
        <begin position="18"/>
        <end position="27"/>
    </location>
</feature>
<protein>
    <submittedName>
        <fullName evidence="2">Uncharacterized protein</fullName>
    </submittedName>
</protein>
<proteinExistence type="predicted"/>
<feature type="compositionally biased region" description="Acidic residues" evidence="1">
    <location>
        <begin position="1"/>
        <end position="17"/>
    </location>
</feature>
<dbReference type="AlphaFoldDB" id="A0A9Q0K7Y3"/>
<organism evidence="2 3">
    <name type="scientific">Protea cynaroides</name>
    <dbReference type="NCBI Taxonomy" id="273540"/>
    <lineage>
        <taxon>Eukaryota</taxon>
        <taxon>Viridiplantae</taxon>
        <taxon>Streptophyta</taxon>
        <taxon>Embryophyta</taxon>
        <taxon>Tracheophyta</taxon>
        <taxon>Spermatophyta</taxon>
        <taxon>Magnoliopsida</taxon>
        <taxon>Proteales</taxon>
        <taxon>Proteaceae</taxon>
        <taxon>Protea</taxon>
    </lineage>
</organism>
<gene>
    <name evidence="2" type="ORF">NE237_017377</name>
</gene>
<dbReference type="Proteomes" id="UP001141806">
    <property type="component" value="Unassembled WGS sequence"/>
</dbReference>
<dbReference type="EMBL" id="JAMYWD010000007">
    <property type="protein sequence ID" value="KAJ4965528.1"/>
    <property type="molecule type" value="Genomic_DNA"/>
</dbReference>
<sequence>MVASADEQDSSSDDVGGDEVPAATAPQTAVVKMAELLELLSDIRSITLDDQQWIAPVTEGLIVLMPDDVATIASARRESNRRRQLQSVVRVRATYSTDSPDHQDDRGSQHGDL</sequence>